<proteinExistence type="predicted"/>
<evidence type="ECO:0000259" key="2">
    <source>
        <dbReference type="Pfam" id="PF04773"/>
    </source>
</evidence>
<feature type="region of interest" description="Disordered" evidence="1">
    <location>
        <begin position="379"/>
        <end position="497"/>
    </location>
</feature>
<accession>A0ABS5Y4C9</accession>
<feature type="domain" description="FecR protein" evidence="2">
    <location>
        <begin position="5"/>
        <end position="79"/>
    </location>
</feature>
<dbReference type="InterPro" id="IPR006860">
    <property type="entry name" value="FecR"/>
</dbReference>
<dbReference type="RefSeq" id="WP_215618250.1">
    <property type="nucleotide sequence ID" value="NZ_JADOER010000007.1"/>
</dbReference>
<name>A0ABS5Y4C9_9CYAN</name>
<reference evidence="3 4" key="1">
    <citation type="journal article" date="2021" name="Mar. Drugs">
        <title>Genome Reduction and Secondary Metabolism of the Marine Sponge-Associated Cyanobacterium Leptothoe.</title>
        <authorList>
            <person name="Konstantinou D."/>
            <person name="Popin R.V."/>
            <person name="Fewer D.P."/>
            <person name="Sivonen K."/>
            <person name="Gkelis S."/>
        </authorList>
    </citation>
    <scope>NUCLEOTIDE SEQUENCE [LARGE SCALE GENOMIC DNA]</scope>
    <source>
        <strain evidence="3 4">TAU-MAC 1615</strain>
    </source>
</reference>
<feature type="region of interest" description="Disordered" evidence="1">
    <location>
        <begin position="282"/>
        <end position="364"/>
    </location>
</feature>
<organism evidence="3 4">
    <name type="scientific">Leptothoe kymatousa TAU-MAC 1615</name>
    <dbReference type="NCBI Taxonomy" id="2364775"/>
    <lineage>
        <taxon>Bacteria</taxon>
        <taxon>Bacillati</taxon>
        <taxon>Cyanobacteriota</taxon>
        <taxon>Cyanophyceae</taxon>
        <taxon>Nodosilineales</taxon>
        <taxon>Cymatolegaceae</taxon>
        <taxon>Leptothoe</taxon>
        <taxon>Leptothoe kymatousa</taxon>
    </lineage>
</organism>
<evidence type="ECO:0000313" key="4">
    <source>
        <dbReference type="Proteomes" id="UP001196661"/>
    </source>
</evidence>
<feature type="compositionally biased region" description="Low complexity" evidence="1">
    <location>
        <begin position="379"/>
        <end position="452"/>
    </location>
</feature>
<evidence type="ECO:0000313" key="3">
    <source>
        <dbReference type="EMBL" id="MBT9312358.1"/>
    </source>
</evidence>
<protein>
    <submittedName>
        <fullName evidence="3">FecR domain-containing protein</fullName>
    </submittedName>
</protein>
<keyword evidence="4" id="KW-1185">Reference proteome</keyword>
<comment type="caution">
    <text evidence="3">The sequence shown here is derived from an EMBL/GenBank/DDBJ whole genome shotgun (WGS) entry which is preliminary data.</text>
</comment>
<dbReference type="Proteomes" id="UP001196661">
    <property type="component" value="Unassembled WGS sequence"/>
</dbReference>
<evidence type="ECO:0000256" key="1">
    <source>
        <dbReference type="SAM" id="MobiDB-lite"/>
    </source>
</evidence>
<feature type="compositionally biased region" description="Polar residues" evidence="1">
    <location>
        <begin position="282"/>
        <end position="306"/>
    </location>
</feature>
<dbReference type="EMBL" id="JADOER010000007">
    <property type="protein sequence ID" value="MBT9312358.1"/>
    <property type="molecule type" value="Genomic_DNA"/>
</dbReference>
<gene>
    <name evidence="3" type="ORF">IXB28_09090</name>
</gene>
<dbReference type="Pfam" id="PF04773">
    <property type="entry name" value="FecR"/>
    <property type="match status" value="1"/>
</dbReference>
<feature type="compositionally biased region" description="Low complexity" evidence="1">
    <location>
        <begin position="307"/>
        <end position="364"/>
    </location>
</feature>
<sequence>MNIGDALRTSSSARAELRFNDGSLARVGEQATFRFTPDTRNFQLSNGTVLLLIPPGHGRTTIQTPNAVTGIQGSALFVRVRCTVALSADGSCSAPVTIVGALTNNPAGAMMAFNETGSQQQPIYAGEMVVIEENNIVESLEFDLRTFYETSGLVEGLGLDHPTAPETLPQELREVWTEIQDALELQGDFDSQGSSEEIVSNPGFLAPAPALANGESTELDDAELVVFNGFPTFASSPAAIFHNAITQVATGQSTRTYTSPTAIEQGGTNAAGIDLADPVTNARASETTGASNSAAAISTGPVSQPSPAATTQVVSPAATPTVANTTPTAPTAAAPTTTPTVANTPTVPTVADTPTVPTVANTPTVPTVADAPTVPTVADAPTVPTVADTPTVPTVADTPTVPTVADTPTIPTVADTPTVPTVADTPTVAETPTVPTTVPDTPTVPTVADTPVRNPASADDFNLNVPGANTPTDLPPTTDVSQVTGGGEDSVPSLTGN</sequence>